<dbReference type="Proteomes" id="UP000050973">
    <property type="component" value="Unassembled WGS sequence"/>
</dbReference>
<gene>
    <name evidence="4" type="ORF">FC49_GL000932</name>
</gene>
<organism evidence="4 5">
    <name type="scientific">Limosilactobacillus oris DSM 4864</name>
    <dbReference type="NCBI Taxonomy" id="1423779"/>
    <lineage>
        <taxon>Bacteria</taxon>
        <taxon>Bacillati</taxon>
        <taxon>Bacillota</taxon>
        <taxon>Bacilli</taxon>
        <taxon>Lactobacillales</taxon>
        <taxon>Lactobacillaceae</taxon>
        <taxon>Limosilactobacillus</taxon>
    </lineage>
</organism>
<evidence type="ECO:0000313" key="5">
    <source>
        <dbReference type="Proteomes" id="UP000050973"/>
    </source>
</evidence>
<dbReference type="RefSeq" id="WP_056984670.1">
    <property type="nucleotide sequence ID" value="NZ_AZGE01000021.1"/>
</dbReference>
<dbReference type="InterPro" id="IPR029058">
    <property type="entry name" value="AB_hydrolase_fold"/>
</dbReference>
<dbReference type="InterPro" id="IPR008391">
    <property type="entry name" value="AXE1_dom"/>
</dbReference>
<proteinExistence type="predicted"/>
<feature type="domain" description="Acetyl xylan esterase" evidence="3">
    <location>
        <begin position="4"/>
        <end position="315"/>
    </location>
</feature>
<reference evidence="4 5" key="1">
    <citation type="journal article" date="2015" name="Genome Announc.">
        <title>Expanding the biotechnology potential of lactobacilli through comparative genomics of 213 strains and associated genera.</title>
        <authorList>
            <person name="Sun Z."/>
            <person name="Harris H.M."/>
            <person name="McCann A."/>
            <person name="Guo C."/>
            <person name="Argimon S."/>
            <person name="Zhang W."/>
            <person name="Yang X."/>
            <person name="Jeffery I.B."/>
            <person name="Cooney J.C."/>
            <person name="Kagawa T.F."/>
            <person name="Liu W."/>
            <person name="Song Y."/>
            <person name="Salvetti E."/>
            <person name="Wrobel A."/>
            <person name="Rasinkangas P."/>
            <person name="Parkhill J."/>
            <person name="Rea M.C."/>
            <person name="O'Sullivan O."/>
            <person name="Ritari J."/>
            <person name="Douillard F.P."/>
            <person name="Paul Ross R."/>
            <person name="Yang R."/>
            <person name="Briner A.E."/>
            <person name="Felis G.E."/>
            <person name="de Vos W.M."/>
            <person name="Barrangou R."/>
            <person name="Klaenhammer T.R."/>
            <person name="Caufield P.W."/>
            <person name="Cui Y."/>
            <person name="Zhang H."/>
            <person name="O'Toole P.W."/>
        </authorList>
    </citation>
    <scope>NUCLEOTIDE SEQUENCE [LARGE SCALE GENOMIC DNA]</scope>
    <source>
        <strain evidence="4 5">DSM 4864</strain>
    </source>
</reference>
<dbReference type="PANTHER" id="PTHR40111:SF1">
    <property type="entry name" value="CEPHALOSPORIN-C DEACETYLASE"/>
    <property type="match status" value="1"/>
</dbReference>
<feature type="active site" description="Charge relay system" evidence="1">
    <location>
        <position position="268"/>
    </location>
</feature>
<feature type="active site" description="Charge relay system" evidence="1">
    <location>
        <position position="298"/>
    </location>
</feature>
<dbReference type="AlphaFoldDB" id="A0A0R1W9Z4"/>
<accession>A0A0R1W9Z4</accession>
<name>A0A0R1W9Z4_9LACO</name>
<evidence type="ECO:0000259" key="3">
    <source>
        <dbReference type="Pfam" id="PF05448"/>
    </source>
</evidence>
<comment type="caution">
    <text evidence="4">The sequence shown here is derived from an EMBL/GenBank/DDBJ whole genome shotgun (WGS) entry which is preliminary data.</text>
</comment>
<dbReference type="Gene3D" id="3.40.50.1820">
    <property type="entry name" value="alpha/beta hydrolase"/>
    <property type="match status" value="1"/>
</dbReference>
<protein>
    <submittedName>
        <fullName evidence="4">Cephalosporin C deacetylase</fullName>
    </submittedName>
</protein>
<sequence length="323" mass="37055">MQDIQQLEHYLGRREVPADFDEFWERNLQKLPASFQANLISKDFGFKNVNAYELTFAGTNHGTVYSRCLFPKDSAGPVPVVFYFHGYMGQSPDWSELLKYPASGYGIVAMDVRGQSGYSQDNASFNGNTVLGHIIRGAEDGPENLFYKHIYLDVYSLVEIVAGFDFVDEDRLYSYGGSQGGALSLVAAALNPKIKFNVAIYPFLGDFKYVIDSHNESEPYMELIRYFKFHDPFHKKEEQILRTLDYIDIKNMAHRVKCPVRMITGMMDEVCMPATQFAIYNRLGTADKQHFLLPEYEHEPMNVHVDDQAYNWLCHTKIQIGKE</sequence>
<dbReference type="GO" id="GO:0005976">
    <property type="term" value="P:polysaccharide metabolic process"/>
    <property type="evidence" value="ECO:0007669"/>
    <property type="project" value="TreeGrafter"/>
</dbReference>
<dbReference type="EMBL" id="AZGE01000021">
    <property type="protein sequence ID" value="KRM14768.1"/>
    <property type="molecule type" value="Genomic_DNA"/>
</dbReference>
<feature type="binding site" evidence="2">
    <location>
        <position position="87"/>
    </location>
    <ligand>
        <name>substrate</name>
    </ligand>
</feature>
<dbReference type="Pfam" id="PF05448">
    <property type="entry name" value="AXE1"/>
    <property type="match status" value="1"/>
</dbReference>
<evidence type="ECO:0000256" key="1">
    <source>
        <dbReference type="PIRSR" id="PIRSR639069-1"/>
    </source>
</evidence>
<evidence type="ECO:0000313" key="4">
    <source>
        <dbReference type="EMBL" id="KRM14768.1"/>
    </source>
</evidence>
<dbReference type="SUPFAM" id="SSF53474">
    <property type="entry name" value="alpha/beta-Hydrolases"/>
    <property type="match status" value="1"/>
</dbReference>
<feature type="active site" description="Nucleophile" evidence="1">
    <location>
        <position position="178"/>
    </location>
</feature>
<dbReference type="PANTHER" id="PTHR40111">
    <property type="entry name" value="CEPHALOSPORIN-C DEACETYLASE"/>
    <property type="match status" value="1"/>
</dbReference>
<evidence type="ECO:0000256" key="2">
    <source>
        <dbReference type="PIRSR" id="PIRSR639069-2"/>
    </source>
</evidence>
<dbReference type="InterPro" id="IPR039069">
    <property type="entry name" value="CE7"/>
</dbReference>
<dbReference type="GO" id="GO:0052689">
    <property type="term" value="F:carboxylic ester hydrolase activity"/>
    <property type="evidence" value="ECO:0007669"/>
    <property type="project" value="TreeGrafter"/>
</dbReference>
<dbReference type="PATRIC" id="fig|1423779.3.peg.951"/>